<protein>
    <submittedName>
        <fullName evidence="1">Uncharacterized protein</fullName>
    </submittedName>
</protein>
<evidence type="ECO:0000313" key="2">
    <source>
        <dbReference type="Proteomes" id="UP000539957"/>
    </source>
</evidence>
<keyword evidence="2" id="KW-1185">Reference proteome</keyword>
<proteinExistence type="predicted"/>
<name>A0A7W7N5Q9_9CAUL</name>
<evidence type="ECO:0000313" key="1">
    <source>
        <dbReference type="EMBL" id="MBB4799654.1"/>
    </source>
</evidence>
<dbReference type="AlphaFoldDB" id="A0A7W7N5Q9"/>
<dbReference type="EMBL" id="JACHKY010000006">
    <property type="protein sequence ID" value="MBB4799654.1"/>
    <property type="molecule type" value="Genomic_DNA"/>
</dbReference>
<organism evidence="1 2">
    <name type="scientific">Brevundimonas bullata</name>
    <dbReference type="NCBI Taxonomy" id="13160"/>
    <lineage>
        <taxon>Bacteria</taxon>
        <taxon>Pseudomonadati</taxon>
        <taxon>Pseudomonadota</taxon>
        <taxon>Alphaproteobacteria</taxon>
        <taxon>Caulobacterales</taxon>
        <taxon>Caulobacteraceae</taxon>
        <taxon>Brevundimonas</taxon>
    </lineage>
</organism>
<sequence length="83" mass="9136">MPAAGCSSLIPPKWADPVPSAAFPQDNAEERDWQVFGVEQTGQLAKANGRSTDVIAVVRACEARDAAAVRHIRRPWWRRLPAD</sequence>
<reference evidence="1 2" key="1">
    <citation type="submission" date="2020-08" db="EMBL/GenBank/DDBJ databases">
        <title>Functional genomics of gut bacteria from endangered species of beetles.</title>
        <authorList>
            <person name="Carlos-Shanley C."/>
        </authorList>
    </citation>
    <scope>NUCLEOTIDE SEQUENCE [LARGE SCALE GENOMIC DNA]</scope>
    <source>
        <strain evidence="1 2">S00123</strain>
    </source>
</reference>
<comment type="caution">
    <text evidence="1">The sequence shown here is derived from an EMBL/GenBank/DDBJ whole genome shotgun (WGS) entry which is preliminary data.</text>
</comment>
<dbReference type="Proteomes" id="UP000539957">
    <property type="component" value="Unassembled WGS sequence"/>
</dbReference>
<accession>A0A7W7N5Q9</accession>
<gene>
    <name evidence="1" type="ORF">HNP32_003412</name>
</gene>